<keyword evidence="3" id="KW-0378">Hydrolase</keyword>
<keyword evidence="2" id="KW-0732">Signal</keyword>
<dbReference type="InterPro" id="IPR041821">
    <property type="entry name" value="CG11883_N"/>
</dbReference>
<evidence type="ECO:0000256" key="3">
    <source>
        <dbReference type="RuleBase" id="RU362119"/>
    </source>
</evidence>
<protein>
    <submittedName>
        <fullName evidence="7">Uncharacterized protein</fullName>
    </submittedName>
</protein>
<comment type="similarity">
    <text evidence="1 3">Belongs to the 5'-nucleotidase family.</text>
</comment>
<evidence type="ECO:0000313" key="7">
    <source>
        <dbReference type="EMBL" id="KAK3597557.1"/>
    </source>
</evidence>
<gene>
    <name evidence="7" type="ORF">CHS0354_018152</name>
</gene>
<dbReference type="GO" id="GO:0009166">
    <property type="term" value="P:nucleotide catabolic process"/>
    <property type="evidence" value="ECO:0007669"/>
    <property type="project" value="InterPro"/>
</dbReference>
<dbReference type="Pfam" id="PF00149">
    <property type="entry name" value="Metallophos"/>
    <property type="match status" value="1"/>
</dbReference>
<proteinExistence type="inferred from homology"/>
<keyword evidence="8" id="KW-1185">Reference proteome</keyword>
<dbReference type="Proteomes" id="UP001195483">
    <property type="component" value="Unassembled WGS sequence"/>
</dbReference>
<dbReference type="CDD" id="cd07406">
    <property type="entry name" value="MPP_CG11883_N"/>
    <property type="match status" value="1"/>
</dbReference>
<name>A0AAE0W218_9BIVA</name>
<dbReference type="PANTHER" id="PTHR11575:SF48">
    <property type="entry name" value="5'-NUCLEOTIDASE"/>
    <property type="match status" value="1"/>
</dbReference>
<evidence type="ECO:0000259" key="5">
    <source>
        <dbReference type="Pfam" id="PF00149"/>
    </source>
</evidence>
<reference evidence="7" key="2">
    <citation type="journal article" date="2021" name="Genome Biol. Evol.">
        <title>Developing a high-quality reference genome for a parasitic bivalve with doubly uniparental inheritance (Bivalvia: Unionida).</title>
        <authorList>
            <person name="Smith C.H."/>
        </authorList>
    </citation>
    <scope>NUCLEOTIDE SEQUENCE</scope>
    <source>
        <strain evidence="7">CHS0354</strain>
        <tissue evidence="7">Mantle</tissue>
    </source>
</reference>
<dbReference type="InterPro" id="IPR008334">
    <property type="entry name" value="5'-Nucleotdase_C"/>
</dbReference>
<reference evidence="7" key="3">
    <citation type="submission" date="2023-05" db="EMBL/GenBank/DDBJ databases">
        <authorList>
            <person name="Smith C.H."/>
        </authorList>
    </citation>
    <scope>NUCLEOTIDE SEQUENCE</scope>
    <source>
        <strain evidence="7">CHS0354</strain>
        <tissue evidence="7">Mantle</tissue>
    </source>
</reference>
<dbReference type="PRINTS" id="PR01607">
    <property type="entry name" value="APYRASEFAMLY"/>
</dbReference>
<comment type="caution">
    <text evidence="7">The sequence shown here is derived from an EMBL/GenBank/DDBJ whole genome shotgun (WGS) entry which is preliminary data.</text>
</comment>
<dbReference type="GO" id="GO:0000166">
    <property type="term" value="F:nucleotide binding"/>
    <property type="evidence" value="ECO:0007669"/>
    <property type="project" value="UniProtKB-KW"/>
</dbReference>
<evidence type="ECO:0000313" key="8">
    <source>
        <dbReference type="Proteomes" id="UP001195483"/>
    </source>
</evidence>
<dbReference type="GO" id="GO:0016787">
    <property type="term" value="F:hydrolase activity"/>
    <property type="evidence" value="ECO:0007669"/>
    <property type="project" value="UniProtKB-KW"/>
</dbReference>
<evidence type="ECO:0000256" key="4">
    <source>
        <dbReference type="SAM" id="Coils"/>
    </source>
</evidence>
<reference evidence="7" key="1">
    <citation type="journal article" date="2021" name="Genome Biol. Evol.">
        <title>A High-Quality Reference Genome for a Parasitic Bivalve with Doubly Uniparental Inheritance (Bivalvia: Unionida).</title>
        <authorList>
            <person name="Smith C.H."/>
        </authorList>
    </citation>
    <scope>NUCLEOTIDE SEQUENCE</scope>
    <source>
        <strain evidence="7">CHS0354</strain>
    </source>
</reference>
<feature type="domain" description="5'-Nucleotidase C-terminal" evidence="6">
    <location>
        <begin position="287"/>
        <end position="441"/>
    </location>
</feature>
<dbReference type="EMBL" id="JAEAOA010001122">
    <property type="protein sequence ID" value="KAK3597557.1"/>
    <property type="molecule type" value="Genomic_DNA"/>
</dbReference>
<sequence length="500" mass="55979">MADSTLTIIHFNDVYNIEPQTIEPVGGAARMAGYIQSCQNIGLNPLVLFSGDALNPSIMSIFLKGEQMIPILNLLGVRCAVLGNHDFDFGVDHLEDVMAQTNFPWLMSNVYDNLTGLPLARCENKYIIEWNGIKIGLLGLVEEEWIATLATLDPEDVTFRDFVDEGRRLAKELKEDGADLVIALTHMRWPNDRRLAESVAEVDIILAGHDHDYNVEMVNGKYIIKSGTDFRNLSKISITLNHSGMAIIDVQRVDLDSSIEEDPDVKESVNHIRGDIDLKMDEELGNMAVEMDGRFRSIRAQETNLGNFVTDIILEACPADCCILNSGTFRSDRIHPKGLFRLRDLLTILPLVDPLCVIRVSGEGILKALENGVSQYPSLEGRFPQVAGIEFGFDPSKPRGQRVEKDLVKIQDEYLQLNREYRLCTKEYIASGKDGYDVFKDCEILVTSEQCPTISTAVRNHFESVQMCQGVKPCRSGHRQSLVSLVSQVIARTKWNDDGM</sequence>
<organism evidence="7 8">
    <name type="scientific">Potamilus streckersoni</name>
    <dbReference type="NCBI Taxonomy" id="2493646"/>
    <lineage>
        <taxon>Eukaryota</taxon>
        <taxon>Metazoa</taxon>
        <taxon>Spiralia</taxon>
        <taxon>Lophotrochozoa</taxon>
        <taxon>Mollusca</taxon>
        <taxon>Bivalvia</taxon>
        <taxon>Autobranchia</taxon>
        <taxon>Heteroconchia</taxon>
        <taxon>Palaeoheterodonta</taxon>
        <taxon>Unionida</taxon>
        <taxon>Unionoidea</taxon>
        <taxon>Unionidae</taxon>
        <taxon>Ambleminae</taxon>
        <taxon>Lampsilini</taxon>
        <taxon>Potamilus</taxon>
    </lineage>
</organism>
<dbReference type="InterPro" id="IPR036907">
    <property type="entry name" value="5'-Nucleotdase_C_sf"/>
</dbReference>
<keyword evidence="4" id="KW-0175">Coiled coil</keyword>
<dbReference type="InterPro" id="IPR004843">
    <property type="entry name" value="Calcineurin-like_PHP"/>
</dbReference>
<dbReference type="Gene3D" id="3.60.21.10">
    <property type="match status" value="1"/>
</dbReference>
<dbReference type="AlphaFoldDB" id="A0AAE0W218"/>
<feature type="domain" description="Calcineurin-like phosphoesterase" evidence="5">
    <location>
        <begin position="7"/>
        <end position="213"/>
    </location>
</feature>
<dbReference type="Pfam" id="PF02872">
    <property type="entry name" value="5_nucleotid_C"/>
    <property type="match status" value="1"/>
</dbReference>
<evidence type="ECO:0000256" key="1">
    <source>
        <dbReference type="ARBA" id="ARBA00006654"/>
    </source>
</evidence>
<dbReference type="PANTHER" id="PTHR11575">
    <property type="entry name" value="5'-NUCLEOTIDASE-RELATED"/>
    <property type="match status" value="1"/>
</dbReference>
<dbReference type="SUPFAM" id="SSF55816">
    <property type="entry name" value="5'-nucleotidase (syn. UDP-sugar hydrolase), C-terminal domain"/>
    <property type="match status" value="1"/>
</dbReference>
<dbReference type="InterPro" id="IPR029052">
    <property type="entry name" value="Metallo-depent_PP-like"/>
</dbReference>
<keyword evidence="3" id="KW-0547">Nucleotide-binding</keyword>
<feature type="coiled-coil region" evidence="4">
    <location>
        <begin position="400"/>
        <end position="427"/>
    </location>
</feature>
<evidence type="ECO:0000259" key="6">
    <source>
        <dbReference type="Pfam" id="PF02872"/>
    </source>
</evidence>
<dbReference type="Gene3D" id="3.90.780.10">
    <property type="entry name" value="5'-Nucleotidase, C-terminal domain"/>
    <property type="match status" value="1"/>
</dbReference>
<dbReference type="InterPro" id="IPR006179">
    <property type="entry name" value="5_nucleotidase/apyrase"/>
</dbReference>
<dbReference type="SUPFAM" id="SSF56300">
    <property type="entry name" value="Metallo-dependent phosphatases"/>
    <property type="match status" value="1"/>
</dbReference>
<evidence type="ECO:0000256" key="2">
    <source>
        <dbReference type="ARBA" id="ARBA00022729"/>
    </source>
</evidence>
<accession>A0AAE0W218</accession>